<dbReference type="PANTHER" id="PTHR31793">
    <property type="entry name" value="4-HYDROXYBENZOYL-COA THIOESTERASE FAMILY MEMBER"/>
    <property type="match status" value="1"/>
</dbReference>
<dbReference type="Proteomes" id="UP000029507">
    <property type="component" value="Chromosome"/>
</dbReference>
<dbReference type="Pfam" id="PF01643">
    <property type="entry name" value="Acyl-ACP_TE"/>
    <property type="match status" value="1"/>
</dbReference>
<feature type="domain" description="Acyl-ACP thioesterase-like C-terminal" evidence="4">
    <location>
        <begin position="160"/>
        <end position="222"/>
    </location>
</feature>
<protein>
    <recommendedName>
        <fullName evidence="7">Acyl-ACP thioesterase</fullName>
    </recommendedName>
</protein>
<evidence type="ECO:0000259" key="3">
    <source>
        <dbReference type="Pfam" id="PF01643"/>
    </source>
</evidence>
<dbReference type="InterPro" id="IPR050563">
    <property type="entry name" value="4-hydroxybenzoyl-CoA_TE"/>
</dbReference>
<dbReference type="KEGG" id="pste:PSTEL_03860"/>
<evidence type="ECO:0008006" key="7">
    <source>
        <dbReference type="Google" id="ProtNLM"/>
    </source>
</evidence>
<evidence type="ECO:0000313" key="6">
    <source>
        <dbReference type="Proteomes" id="UP000029507"/>
    </source>
</evidence>
<evidence type="ECO:0000313" key="5">
    <source>
        <dbReference type="EMBL" id="AIQ62363.1"/>
    </source>
</evidence>
<dbReference type="InterPro" id="IPR049427">
    <property type="entry name" value="Acyl-ACP_TE_C"/>
</dbReference>
<dbReference type="AlphaFoldDB" id="A0A089LT38"/>
<accession>A0A089LT38</accession>
<comment type="similarity">
    <text evidence="1">Belongs to the 4-hydroxybenzoyl-CoA thioesterase family.</text>
</comment>
<keyword evidence="2" id="KW-0378">Hydrolase</keyword>
<keyword evidence="6" id="KW-1185">Reference proteome</keyword>
<dbReference type="PANTHER" id="PTHR31793:SF27">
    <property type="entry name" value="NOVEL THIOESTERASE SUPERFAMILY DOMAIN AND SAPOSIN A-TYPE DOMAIN CONTAINING PROTEIN (0610012H03RIK)"/>
    <property type="match status" value="1"/>
</dbReference>
<gene>
    <name evidence="5" type="ORF">PSTEL_03860</name>
</gene>
<evidence type="ECO:0000256" key="1">
    <source>
        <dbReference type="ARBA" id="ARBA00005953"/>
    </source>
</evidence>
<dbReference type="GO" id="GO:0047617">
    <property type="term" value="F:fatty acyl-CoA hydrolase activity"/>
    <property type="evidence" value="ECO:0007669"/>
    <property type="project" value="TreeGrafter"/>
</dbReference>
<dbReference type="HOGENOM" id="CLU_045466_2_2_9"/>
<dbReference type="Gene3D" id="3.10.129.10">
    <property type="entry name" value="Hotdog Thioesterase"/>
    <property type="match status" value="2"/>
</dbReference>
<dbReference type="Pfam" id="PF20791">
    <property type="entry name" value="Acyl-ACP_TE_C"/>
    <property type="match status" value="1"/>
</dbReference>
<dbReference type="InterPro" id="IPR029069">
    <property type="entry name" value="HotDog_dom_sf"/>
</dbReference>
<evidence type="ECO:0000259" key="4">
    <source>
        <dbReference type="Pfam" id="PF20791"/>
    </source>
</evidence>
<dbReference type="OrthoDB" id="9801517at2"/>
<evidence type="ECO:0000256" key="2">
    <source>
        <dbReference type="ARBA" id="ARBA00022801"/>
    </source>
</evidence>
<organism evidence="5 6">
    <name type="scientific">Paenibacillus stellifer</name>
    <dbReference type="NCBI Taxonomy" id="169760"/>
    <lineage>
        <taxon>Bacteria</taxon>
        <taxon>Bacillati</taxon>
        <taxon>Bacillota</taxon>
        <taxon>Bacilli</taxon>
        <taxon>Bacillales</taxon>
        <taxon>Paenibacillaceae</taxon>
        <taxon>Paenibacillus</taxon>
    </lineage>
</organism>
<name>A0A089LT38_9BACL</name>
<proteinExistence type="inferred from homology"/>
<sequence>MEQPSKAVWNESHKVYANDTDVHGQGKLSFILDMLQHAADSAVEGMGVSLGDLLQAEMGWMLMTLDLHIGRLPRQGNRLNVRTWSKGTKGPLWQRDYRIFDEEDGREMISARSTWALVDIVKRKILRPSALRADVHHYTGDSVGDMPDKVATPVELRLEEAYRYQVRYSGLDNYGHLNNAKYGDVCCDALPLEIFRTGQLQRFQITYLQEAAYRDEIAVSVGRAHEHEFYLRGMQGDKIFFEAHMELKQ</sequence>
<reference evidence="5 6" key="1">
    <citation type="submission" date="2014-08" db="EMBL/GenBank/DDBJ databases">
        <title>Comparative genomics of the Paenibacillus odorifer group.</title>
        <authorList>
            <person name="den Bakker H.C."/>
            <person name="Tsai Y.-C."/>
            <person name="Martin N."/>
            <person name="Korlach J."/>
            <person name="Wiedmann M."/>
        </authorList>
    </citation>
    <scope>NUCLEOTIDE SEQUENCE [LARGE SCALE GENOMIC DNA]</scope>
    <source>
        <strain evidence="5 6">DSM 14472</strain>
    </source>
</reference>
<dbReference type="InterPro" id="IPR002864">
    <property type="entry name" value="Acyl-ACP_thioesterase_NHD"/>
</dbReference>
<feature type="domain" description="Acyl-ACP thioesterase N-terminal hotdog" evidence="3">
    <location>
        <begin position="8"/>
        <end position="127"/>
    </location>
</feature>
<dbReference type="GO" id="GO:0006633">
    <property type="term" value="P:fatty acid biosynthetic process"/>
    <property type="evidence" value="ECO:0007669"/>
    <property type="project" value="InterPro"/>
</dbReference>
<dbReference type="RefSeq" id="WP_038693549.1">
    <property type="nucleotide sequence ID" value="NZ_CP009286.1"/>
</dbReference>
<dbReference type="EMBL" id="CP009286">
    <property type="protein sequence ID" value="AIQ62363.1"/>
    <property type="molecule type" value="Genomic_DNA"/>
</dbReference>
<dbReference type="SUPFAM" id="SSF54637">
    <property type="entry name" value="Thioesterase/thiol ester dehydrase-isomerase"/>
    <property type="match status" value="2"/>
</dbReference>
<dbReference type="STRING" id="169760.PSTEL_03860"/>